<evidence type="ECO:0000259" key="2">
    <source>
        <dbReference type="Pfam" id="PF03101"/>
    </source>
</evidence>
<name>A0A834WYV4_9FABA</name>
<sequence>MSSKGTFKSALTNTLFPFKSAAVKSPTLFFAIETTPLTPLPDAPTDRTLEATWSANRGSAAVNPRRRRPPARRRREEEEEMGDTTSDARVVEEEFEEAELVDGRRERVESAFAEAMMEDVDEENKGNDWVLYWDFQITLIVEERLLNPSHRRSYLPPSLNVAAAPPTAGHQRRCTYRTSFIVSHRHRSSNLLDNKISAEPSFENEVTESDLTPYVGMEFETEEHAYRFYNAYADFIGFSVRKHWTNKSRVDQITILSQKFVCFKEGFKKKRDCEAKRVHKDIRTGCLAQMIVGQQSNEKYVVTYFEKQHNHALATPRSRHKLPSQRKISAAQATQIELAN</sequence>
<organism evidence="3 4">
    <name type="scientific">Senna tora</name>
    <dbReference type="NCBI Taxonomy" id="362788"/>
    <lineage>
        <taxon>Eukaryota</taxon>
        <taxon>Viridiplantae</taxon>
        <taxon>Streptophyta</taxon>
        <taxon>Embryophyta</taxon>
        <taxon>Tracheophyta</taxon>
        <taxon>Spermatophyta</taxon>
        <taxon>Magnoliopsida</taxon>
        <taxon>eudicotyledons</taxon>
        <taxon>Gunneridae</taxon>
        <taxon>Pentapetalae</taxon>
        <taxon>rosids</taxon>
        <taxon>fabids</taxon>
        <taxon>Fabales</taxon>
        <taxon>Fabaceae</taxon>
        <taxon>Caesalpinioideae</taxon>
        <taxon>Cassia clade</taxon>
        <taxon>Senna</taxon>
    </lineage>
</organism>
<feature type="compositionally biased region" description="Basic residues" evidence="1">
    <location>
        <begin position="64"/>
        <end position="73"/>
    </location>
</feature>
<dbReference type="Pfam" id="PF03101">
    <property type="entry name" value="FAR1"/>
    <property type="match status" value="1"/>
</dbReference>
<dbReference type="EMBL" id="JAAIUW010000004">
    <property type="protein sequence ID" value="KAF7834844.1"/>
    <property type="molecule type" value="Genomic_DNA"/>
</dbReference>
<accession>A0A834WYV4</accession>
<comment type="caution">
    <text evidence="3">The sequence shown here is derived from an EMBL/GenBank/DDBJ whole genome shotgun (WGS) entry which is preliminary data.</text>
</comment>
<dbReference type="AlphaFoldDB" id="A0A834WYV4"/>
<gene>
    <name evidence="3" type="ORF">G2W53_009703</name>
</gene>
<feature type="domain" description="FAR1" evidence="2">
    <location>
        <begin position="227"/>
        <end position="314"/>
    </location>
</feature>
<dbReference type="PANTHER" id="PTHR46328">
    <property type="entry name" value="FAR-RED IMPAIRED RESPONSIVE (FAR1) FAMILY PROTEIN-RELATED"/>
    <property type="match status" value="1"/>
</dbReference>
<dbReference type="Proteomes" id="UP000634136">
    <property type="component" value="Unassembled WGS sequence"/>
</dbReference>
<evidence type="ECO:0000256" key="1">
    <source>
        <dbReference type="SAM" id="MobiDB-lite"/>
    </source>
</evidence>
<reference evidence="3" key="1">
    <citation type="submission" date="2020-09" db="EMBL/GenBank/DDBJ databases">
        <title>Genome-Enabled Discovery of Anthraquinone Biosynthesis in Senna tora.</title>
        <authorList>
            <person name="Kang S.-H."/>
            <person name="Pandey R.P."/>
            <person name="Lee C.-M."/>
            <person name="Sim J.-S."/>
            <person name="Jeong J.-T."/>
            <person name="Choi B.-S."/>
            <person name="Jung M."/>
            <person name="Ginzburg D."/>
            <person name="Zhao K."/>
            <person name="Won S.Y."/>
            <person name="Oh T.-J."/>
            <person name="Yu Y."/>
            <person name="Kim N.-H."/>
            <person name="Lee O.R."/>
            <person name="Lee T.-H."/>
            <person name="Bashyal P."/>
            <person name="Kim T.-S."/>
            <person name="Lee W.-H."/>
            <person name="Kawkins C."/>
            <person name="Kim C.-K."/>
            <person name="Kim J.S."/>
            <person name="Ahn B.O."/>
            <person name="Rhee S.Y."/>
            <person name="Sohng J.K."/>
        </authorList>
    </citation>
    <scope>NUCLEOTIDE SEQUENCE</scope>
    <source>
        <tissue evidence="3">Leaf</tissue>
    </source>
</reference>
<evidence type="ECO:0000313" key="3">
    <source>
        <dbReference type="EMBL" id="KAF7834844.1"/>
    </source>
</evidence>
<protein>
    <submittedName>
        <fullName evidence="3">Protein FAR1-related sequence 5-like</fullName>
    </submittedName>
</protein>
<keyword evidence="4" id="KW-1185">Reference proteome</keyword>
<proteinExistence type="predicted"/>
<feature type="region of interest" description="Disordered" evidence="1">
    <location>
        <begin position="54"/>
        <end position="87"/>
    </location>
</feature>
<dbReference type="OrthoDB" id="1427856at2759"/>
<dbReference type="PANTHER" id="PTHR46328:SF34">
    <property type="entry name" value="PROTEIN FAR1-RELATED SEQUENCE 5-LIKE"/>
    <property type="match status" value="1"/>
</dbReference>
<evidence type="ECO:0000313" key="4">
    <source>
        <dbReference type="Proteomes" id="UP000634136"/>
    </source>
</evidence>
<dbReference type="InterPro" id="IPR004330">
    <property type="entry name" value="FAR1_DNA_bnd_dom"/>
</dbReference>